<feature type="transmembrane region" description="Helical" evidence="2">
    <location>
        <begin position="12"/>
        <end position="31"/>
    </location>
</feature>
<dbReference type="Proteomes" id="UP000545876">
    <property type="component" value="Unassembled WGS sequence"/>
</dbReference>
<comment type="caution">
    <text evidence="3">The sequence shown here is derived from an EMBL/GenBank/DDBJ whole genome shotgun (WGS) entry which is preliminary data.</text>
</comment>
<proteinExistence type="predicted"/>
<name>A0A847D0D4_9BACT</name>
<evidence type="ECO:0000256" key="1">
    <source>
        <dbReference type="SAM" id="MobiDB-lite"/>
    </source>
</evidence>
<dbReference type="EMBL" id="JAAZBX010000014">
    <property type="protein sequence ID" value="NLD25658.1"/>
    <property type="molecule type" value="Genomic_DNA"/>
</dbReference>
<dbReference type="AlphaFoldDB" id="A0A847D0D4"/>
<evidence type="ECO:0000313" key="3">
    <source>
        <dbReference type="EMBL" id="NLD25658.1"/>
    </source>
</evidence>
<accession>A0A847D0D4</accession>
<feature type="transmembrane region" description="Helical" evidence="2">
    <location>
        <begin position="115"/>
        <end position="136"/>
    </location>
</feature>
<feature type="region of interest" description="Disordered" evidence="1">
    <location>
        <begin position="222"/>
        <end position="253"/>
    </location>
</feature>
<sequence length="253" mass="29752">MEKKNGGFKGFFVTLAVILFSVVSFIIKIFINSTPIEDFPSFTPIVIGTIFVASIGYLIYAMFFGTDSFYRKKRLENRAKREEELKRTHEGKTLKEIYEKEDKKERVKINKKTNWTLISLIIFILLCVLGGSFYWFEYRPTEIKKNCSYTTFTIPEVQAISKEEAESSKSKNESCKEQSDTILNEVLPNLSGYDKWRRQQSDDLDAIDRWIVEEECDRRYPIKEETEYQPQKEGRKDATEKEYNDCLRRNGLL</sequence>
<reference evidence="3 4" key="1">
    <citation type="journal article" date="2020" name="Biotechnol. Biofuels">
        <title>New insights from the biogas microbiome by comprehensive genome-resolved metagenomics of nearly 1600 species originating from multiple anaerobic digesters.</title>
        <authorList>
            <person name="Campanaro S."/>
            <person name="Treu L."/>
            <person name="Rodriguez-R L.M."/>
            <person name="Kovalovszki A."/>
            <person name="Ziels R.M."/>
            <person name="Maus I."/>
            <person name="Zhu X."/>
            <person name="Kougias P.G."/>
            <person name="Basile A."/>
            <person name="Luo G."/>
            <person name="Schluter A."/>
            <person name="Konstantinidis K.T."/>
            <person name="Angelidaki I."/>
        </authorList>
    </citation>
    <scope>NUCLEOTIDE SEQUENCE [LARGE SCALE GENOMIC DNA]</scope>
    <source>
        <strain evidence="3">AS06rmzACSIP_65</strain>
    </source>
</reference>
<feature type="transmembrane region" description="Helical" evidence="2">
    <location>
        <begin position="43"/>
        <end position="64"/>
    </location>
</feature>
<evidence type="ECO:0000313" key="4">
    <source>
        <dbReference type="Proteomes" id="UP000545876"/>
    </source>
</evidence>
<keyword evidence="2" id="KW-0812">Transmembrane</keyword>
<evidence type="ECO:0000256" key="2">
    <source>
        <dbReference type="SAM" id="Phobius"/>
    </source>
</evidence>
<gene>
    <name evidence="3" type="ORF">GX656_03430</name>
</gene>
<keyword evidence="2" id="KW-1133">Transmembrane helix</keyword>
<keyword evidence="2" id="KW-0472">Membrane</keyword>
<organism evidence="3 4">
    <name type="scientific">Candidatus Dojkabacteria bacterium</name>
    <dbReference type="NCBI Taxonomy" id="2099670"/>
    <lineage>
        <taxon>Bacteria</taxon>
        <taxon>Candidatus Dojkabacteria</taxon>
    </lineage>
</organism>
<protein>
    <submittedName>
        <fullName evidence="3">Uncharacterized protein</fullName>
    </submittedName>
</protein>